<sequence>MKQSTVIFVVLFSTLFVSLIHAHLNGLKATMTINSFEKGGDGGGPSECDGQYHSDNTLIVALSTRWYNHGKRCHKFIKINYKDRSVKAKVVDECDSTRGCKDDIVDASKAVWKALRVPKSEWGLTSVTWSDA</sequence>
<dbReference type="EMBL" id="MNCJ02000328">
    <property type="protein sequence ID" value="KAF5776054.1"/>
    <property type="molecule type" value="Genomic_DNA"/>
</dbReference>
<evidence type="ECO:0000313" key="8">
    <source>
        <dbReference type="Proteomes" id="UP000215914"/>
    </source>
</evidence>
<feature type="chain" id="PRO_5041122051" evidence="5">
    <location>
        <begin position="23"/>
        <end position="132"/>
    </location>
</feature>
<dbReference type="Pfam" id="PF24300">
    <property type="entry name" value="KWL1"/>
    <property type="match status" value="1"/>
</dbReference>
<dbReference type="Gramene" id="mRNA:HanXRQr2_Chr13g0619001">
    <property type="protein sequence ID" value="CDS:HanXRQr2_Chr13g0619001.1"/>
    <property type="gene ID" value="HanXRQr2_Chr13g0619001"/>
</dbReference>
<evidence type="ECO:0000313" key="6">
    <source>
        <dbReference type="EMBL" id="KAF5776054.1"/>
    </source>
</evidence>
<reference evidence="6 8" key="1">
    <citation type="journal article" date="2017" name="Nature">
        <title>The sunflower genome provides insights into oil metabolism, flowering and Asterid evolution.</title>
        <authorList>
            <person name="Badouin H."/>
            <person name="Gouzy J."/>
            <person name="Grassa C.J."/>
            <person name="Murat F."/>
            <person name="Staton S.E."/>
            <person name="Cottret L."/>
            <person name="Lelandais-Briere C."/>
            <person name="Owens G.L."/>
            <person name="Carrere S."/>
            <person name="Mayjonade B."/>
            <person name="Legrand L."/>
            <person name="Gill N."/>
            <person name="Kane N.C."/>
            <person name="Bowers J.E."/>
            <person name="Hubner S."/>
            <person name="Bellec A."/>
            <person name="Berard A."/>
            <person name="Berges H."/>
            <person name="Blanchet N."/>
            <person name="Boniface M.C."/>
            <person name="Brunel D."/>
            <person name="Catrice O."/>
            <person name="Chaidir N."/>
            <person name="Claudel C."/>
            <person name="Donnadieu C."/>
            <person name="Faraut T."/>
            <person name="Fievet G."/>
            <person name="Helmstetter N."/>
            <person name="King M."/>
            <person name="Knapp S.J."/>
            <person name="Lai Z."/>
            <person name="Le Paslier M.C."/>
            <person name="Lippi Y."/>
            <person name="Lorenzon L."/>
            <person name="Mandel J.R."/>
            <person name="Marage G."/>
            <person name="Marchand G."/>
            <person name="Marquand E."/>
            <person name="Bret-Mestries E."/>
            <person name="Morien E."/>
            <person name="Nambeesan S."/>
            <person name="Nguyen T."/>
            <person name="Pegot-Espagnet P."/>
            <person name="Pouilly N."/>
            <person name="Raftis F."/>
            <person name="Sallet E."/>
            <person name="Schiex T."/>
            <person name="Thomas J."/>
            <person name="Vandecasteele C."/>
            <person name="Vares D."/>
            <person name="Vear F."/>
            <person name="Vautrin S."/>
            <person name="Crespi M."/>
            <person name="Mangin B."/>
            <person name="Burke J.M."/>
            <person name="Salse J."/>
            <person name="Munos S."/>
            <person name="Vincourt P."/>
            <person name="Rieseberg L.H."/>
            <person name="Langlade N.B."/>
        </authorList>
    </citation>
    <scope>NUCLEOTIDE SEQUENCE [LARGE SCALE GENOMIC DNA]</scope>
    <source>
        <strain evidence="8">cv. SF193</strain>
        <tissue evidence="6">Leaves</tissue>
    </source>
</reference>
<dbReference type="SUPFAM" id="SSF50685">
    <property type="entry name" value="Barwin-like endoglucanases"/>
    <property type="match status" value="1"/>
</dbReference>
<accession>A0A251SYJ7</accession>
<organism evidence="7 8">
    <name type="scientific">Helianthus annuus</name>
    <name type="common">Common sunflower</name>
    <dbReference type="NCBI Taxonomy" id="4232"/>
    <lineage>
        <taxon>Eukaryota</taxon>
        <taxon>Viridiplantae</taxon>
        <taxon>Streptophyta</taxon>
        <taxon>Embryophyta</taxon>
        <taxon>Tracheophyta</taxon>
        <taxon>Spermatophyta</taxon>
        <taxon>Magnoliopsida</taxon>
        <taxon>eudicotyledons</taxon>
        <taxon>Gunneridae</taxon>
        <taxon>Pentapetalae</taxon>
        <taxon>asterids</taxon>
        <taxon>campanulids</taxon>
        <taxon>Asterales</taxon>
        <taxon>Asteraceae</taxon>
        <taxon>Asteroideae</taxon>
        <taxon>Heliantheae alliance</taxon>
        <taxon>Heliantheae</taxon>
        <taxon>Helianthus</taxon>
    </lineage>
</organism>
<name>A0A251SYJ7_HELAN</name>
<dbReference type="InterPro" id="IPR039271">
    <property type="entry name" value="Kiwellin-like"/>
</dbReference>
<dbReference type="EMBL" id="CM007902">
    <property type="protein sequence ID" value="OTG03649.1"/>
    <property type="molecule type" value="Genomic_DNA"/>
</dbReference>
<dbReference type="PANTHER" id="PTHR33191">
    <property type="entry name" value="RIPENING-RELATED PROTEIN 2-RELATED"/>
    <property type="match status" value="1"/>
</dbReference>
<dbReference type="GO" id="GO:0005576">
    <property type="term" value="C:extracellular region"/>
    <property type="evidence" value="ECO:0007669"/>
    <property type="project" value="UniProtKB-SubCell"/>
</dbReference>
<gene>
    <name evidence="7" type="ORF">HannXRQ_Chr13g0426431</name>
    <name evidence="6" type="ORF">HanXRQr2_Chr13g0619001</name>
</gene>
<evidence type="ECO:0000256" key="3">
    <source>
        <dbReference type="ARBA" id="ARBA00022525"/>
    </source>
</evidence>
<keyword evidence="3" id="KW-0964">Secreted</keyword>
<protein>
    <submittedName>
        <fullName evidence="7">Putative rlpA-like double-psi beta-barrel domain-containing protein</fullName>
    </submittedName>
    <submittedName>
        <fullName evidence="6">RlpA-like domain superfamily, kiwellin</fullName>
    </submittedName>
</protein>
<evidence type="ECO:0000313" key="7">
    <source>
        <dbReference type="EMBL" id="OTG03649.1"/>
    </source>
</evidence>
<evidence type="ECO:0000256" key="2">
    <source>
        <dbReference type="ARBA" id="ARBA00005592"/>
    </source>
</evidence>
<dbReference type="Gene3D" id="2.40.40.10">
    <property type="entry name" value="RlpA-like domain"/>
    <property type="match status" value="1"/>
</dbReference>
<dbReference type="OMA" id="CIEARTY"/>
<dbReference type="Proteomes" id="UP000215914">
    <property type="component" value="Chromosome 13"/>
</dbReference>
<evidence type="ECO:0000256" key="5">
    <source>
        <dbReference type="SAM" id="SignalP"/>
    </source>
</evidence>
<dbReference type="AlphaFoldDB" id="A0A251SYJ7"/>
<feature type="signal peptide" evidence="5">
    <location>
        <begin position="1"/>
        <end position="22"/>
    </location>
</feature>
<dbReference type="InterPro" id="IPR036908">
    <property type="entry name" value="RlpA-like_sf"/>
</dbReference>
<evidence type="ECO:0000256" key="4">
    <source>
        <dbReference type="ARBA" id="ARBA00022729"/>
    </source>
</evidence>
<keyword evidence="8" id="KW-1185">Reference proteome</keyword>
<keyword evidence="4 5" id="KW-0732">Signal</keyword>
<comment type="subcellular location">
    <subcellularLocation>
        <location evidence="1">Secreted</location>
    </subcellularLocation>
</comment>
<proteinExistence type="inferred from homology"/>
<reference evidence="7" key="2">
    <citation type="submission" date="2017-02" db="EMBL/GenBank/DDBJ databases">
        <title>Sunflower complete genome.</title>
        <authorList>
            <person name="Langlade N."/>
            <person name="Munos S."/>
        </authorList>
    </citation>
    <scope>NUCLEOTIDE SEQUENCE [LARGE SCALE GENOMIC DNA]</scope>
    <source>
        <tissue evidence="7">Leaves</tissue>
    </source>
</reference>
<evidence type="ECO:0000256" key="1">
    <source>
        <dbReference type="ARBA" id="ARBA00004613"/>
    </source>
</evidence>
<dbReference type="InParanoid" id="A0A251SYJ7"/>
<comment type="similarity">
    <text evidence="2">Belongs to the kiwellin family.</text>
</comment>
<dbReference type="CDD" id="cd22270">
    <property type="entry name" value="DPBB_kiwellin-like"/>
    <property type="match status" value="1"/>
</dbReference>
<dbReference type="PANTHER" id="PTHR33191:SF85">
    <property type="entry name" value="RLPA-LIKE PROTEIN DOUBLE-PSI BETA-BARREL DOMAIN-CONTAINING PROTEIN"/>
    <property type="match status" value="1"/>
</dbReference>
<reference evidence="6" key="3">
    <citation type="submission" date="2020-06" db="EMBL/GenBank/DDBJ databases">
        <title>Helianthus annuus Genome sequencing and assembly Release 2.</title>
        <authorList>
            <person name="Gouzy J."/>
            <person name="Langlade N."/>
            <person name="Munos S."/>
        </authorList>
    </citation>
    <scope>NUCLEOTIDE SEQUENCE</scope>
    <source>
        <tissue evidence="6">Leaves</tissue>
    </source>
</reference>